<dbReference type="CDD" id="cd03255">
    <property type="entry name" value="ABC_MJ0796_LolCDE_FtsE"/>
    <property type="match status" value="1"/>
</dbReference>
<dbReference type="PANTHER" id="PTHR24220">
    <property type="entry name" value="IMPORT ATP-BINDING PROTEIN"/>
    <property type="match status" value="1"/>
</dbReference>
<dbReference type="EMBL" id="JJML01000023">
    <property type="protein sequence ID" value="KGF72604.1"/>
    <property type="molecule type" value="Genomic_DNA"/>
</dbReference>
<evidence type="ECO:0000256" key="3">
    <source>
        <dbReference type="ARBA" id="ARBA00022840"/>
    </source>
</evidence>
<accession>A0A098TJX1</accession>
<dbReference type="Proteomes" id="UP000030170">
    <property type="component" value="Unassembled WGS sequence"/>
</dbReference>
<dbReference type="InterPro" id="IPR017871">
    <property type="entry name" value="ABC_transporter-like_CS"/>
</dbReference>
<dbReference type="InterPro" id="IPR017911">
    <property type="entry name" value="MacB-like_ATP-bd"/>
</dbReference>
<name>A0A098TJX1_9CYAN</name>
<sequence length="475" mass="52441">MTLLSTGLEAHNLWKIYRTEGGEVAALKDVSLAIPAGQFATIIGRSGSGKSTLMGIIGGLSRPSNGTVRIGDIDLWSLSANQRAELRNRSIGIIFQFASLLPTLRAVDNVALPRLLRTEKNPTAAYERAELLLTQVGLSDRRDAYPNQLSGGEQRRVAIARALINAPPLLLADEPTGDLDQETEAEIMTLLLHLCRSTGTTLVMVTHRLSLTRSADQVLTLQAGKLEATQPQIEDDRLAAALMPFQPMEKLPIPSPVSLPPSAEASKPIIPLGSGLGRRQLLWFLPVLPALWAIDLGVAAYQRQGVADRRRVLAQLDQAAHGYLYIDVQTVESEPDGLSYRVTMVMQNLNSDHPLYIQISPMRAFVQSGFIWREVPARFPTGEATRIVKLISQATFQAILTPDVEKPTELIPGYMHVRLDTDLLISQRSQPEADIVNRRDPYYIYLKPQNADDQAILRQSHYPGKPPLYMPMPPH</sequence>
<dbReference type="SUPFAM" id="SSF52540">
    <property type="entry name" value="P-loop containing nucleoside triphosphate hydrolases"/>
    <property type="match status" value="1"/>
</dbReference>
<dbReference type="STRING" id="1497020.DO97_07430"/>
<dbReference type="AlphaFoldDB" id="A0A098TJX1"/>
<dbReference type="InterPro" id="IPR003593">
    <property type="entry name" value="AAA+_ATPase"/>
</dbReference>
<keyword evidence="3" id="KW-0067">ATP-binding</keyword>
<dbReference type="GO" id="GO:0005524">
    <property type="term" value="F:ATP binding"/>
    <property type="evidence" value="ECO:0007669"/>
    <property type="project" value="UniProtKB-KW"/>
</dbReference>
<dbReference type="GO" id="GO:0022857">
    <property type="term" value="F:transmembrane transporter activity"/>
    <property type="evidence" value="ECO:0007669"/>
    <property type="project" value="TreeGrafter"/>
</dbReference>
<dbReference type="PANTHER" id="PTHR24220:SF86">
    <property type="entry name" value="ABC TRANSPORTER ABCH.1"/>
    <property type="match status" value="1"/>
</dbReference>
<organism evidence="5 6">
    <name type="scientific">Neosynechococcus sphagnicola sy1</name>
    <dbReference type="NCBI Taxonomy" id="1497020"/>
    <lineage>
        <taxon>Bacteria</taxon>
        <taxon>Bacillati</taxon>
        <taxon>Cyanobacteriota</taxon>
        <taxon>Cyanophyceae</taxon>
        <taxon>Neosynechococcales</taxon>
        <taxon>Neosynechococcaceae</taxon>
        <taxon>Neosynechococcus</taxon>
    </lineage>
</organism>
<evidence type="ECO:0000259" key="4">
    <source>
        <dbReference type="PROSITE" id="PS50893"/>
    </source>
</evidence>
<dbReference type="Gene3D" id="3.40.50.300">
    <property type="entry name" value="P-loop containing nucleotide triphosphate hydrolases"/>
    <property type="match status" value="1"/>
</dbReference>
<dbReference type="Pfam" id="PF00005">
    <property type="entry name" value="ABC_tran"/>
    <property type="match status" value="1"/>
</dbReference>
<evidence type="ECO:0000256" key="1">
    <source>
        <dbReference type="ARBA" id="ARBA00022448"/>
    </source>
</evidence>
<gene>
    <name evidence="5" type="ORF">DO97_07430</name>
</gene>
<dbReference type="GO" id="GO:0005886">
    <property type="term" value="C:plasma membrane"/>
    <property type="evidence" value="ECO:0007669"/>
    <property type="project" value="TreeGrafter"/>
</dbReference>
<dbReference type="OrthoDB" id="9802264at2"/>
<keyword evidence="2" id="KW-0547">Nucleotide-binding</keyword>
<dbReference type="PROSITE" id="PS50893">
    <property type="entry name" value="ABC_TRANSPORTER_2"/>
    <property type="match status" value="1"/>
</dbReference>
<comment type="caution">
    <text evidence="5">The sequence shown here is derived from an EMBL/GenBank/DDBJ whole genome shotgun (WGS) entry which is preliminary data.</text>
</comment>
<dbReference type="RefSeq" id="WP_036533368.1">
    <property type="nucleotide sequence ID" value="NZ_JJML01000023.1"/>
</dbReference>
<feature type="domain" description="ABC transporter" evidence="4">
    <location>
        <begin position="8"/>
        <end position="248"/>
    </location>
</feature>
<dbReference type="InterPro" id="IPR015854">
    <property type="entry name" value="ABC_transpr_LolD-like"/>
</dbReference>
<evidence type="ECO:0000313" key="6">
    <source>
        <dbReference type="Proteomes" id="UP000030170"/>
    </source>
</evidence>
<evidence type="ECO:0000313" key="5">
    <source>
        <dbReference type="EMBL" id="KGF72604.1"/>
    </source>
</evidence>
<dbReference type="PROSITE" id="PS00211">
    <property type="entry name" value="ABC_TRANSPORTER_1"/>
    <property type="match status" value="1"/>
</dbReference>
<reference evidence="5 6" key="1">
    <citation type="journal article" date="2014" name="Mol. Ecol.">
        <title>Evolution of Synechococcus.</title>
        <authorList>
            <person name="Dvorak P."/>
            <person name="Casamatta D."/>
            <person name="Hasler P."/>
            <person name="Poulickova A."/>
            <person name="Ondrej V."/>
            <person name="Sanges R."/>
        </authorList>
    </citation>
    <scope>NUCLEOTIDE SEQUENCE [LARGE SCALE GENOMIC DNA]</scope>
    <source>
        <strain evidence="5 6">CAUP A 1101</strain>
    </source>
</reference>
<evidence type="ECO:0000256" key="2">
    <source>
        <dbReference type="ARBA" id="ARBA00022741"/>
    </source>
</evidence>
<dbReference type="InterPro" id="IPR003439">
    <property type="entry name" value="ABC_transporter-like_ATP-bd"/>
</dbReference>
<keyword evidence="1" id="KW-0813">Transport</keyword>
<dbReference type="GO" id="GO:0016887">
    <property type="term" value="F:ATP hydrolysis activity"/>
    <property type="evidence" value="ECO:0007669"/>
    <property type="project" value="InterPro"/>
</dbReference>
<protein>
    <recommendedName>
        <fullName evidence="4">ABC transporter domain-containing protein</fullName>
    </recommendedName>
</protein>
<proteinExistence type="predicted"/>
<dbReference type="SMART" id="SM00382">
    <property type="entry name" value="AAA"/>
    <property type="match status" value="1"/>
</dbReference>
<dbReference type="InterPro" id="IPR027417">
    <property type="entry name" value="P-loop_NTPase"/>
</dbReference>
<keyword evidence="6" id="KW-1185">Reference proteome</keyword>